<keyword evidence="4" id="KW-1185">Reference proteome</keyword>
<dbReference type="SUPFAM" id="SSF51445">
    <property type="entry name" value="(Trans)glycosidases"/>
    <property type="match status" value="1"/>
</dbReference>
<dbReference type="InterPro" id="IPR017853">
    <property type="entry name" value="GH"/>
</dbReference>
<dbReference type="PANTHER" id="PTHR47786:SF2">
    <property type="entry name" value="GLYCOSYL HYDROLASE FAMILY 13 CATALYTIC DOMAIN-CONTAINING PROTEIN"/>
    <property type="match status" value="1"/>
</dbReference>
<feature type="domain" description="Glycosyl hydrolase family 13 catalytic" evidence="2">
    <location>
        <begin position="289"/>
        <end position="684"/>
    </location>
</feature>
<dbReference type="STRING" id="545695.TREAZ_2522"/>
<reference evidence="3 4" key="2">
    <citation type="journal article" date="2011" name="ISME J.">
        <title>RNA-seq reveals cooperative metabolic interactions between two termite-gut spirochete species in co-culture.</title>
        <authorList>
            <person name="Rosenthal A.Z."/>
            <person name="Matson E.G."/>
            <person name="Eldar A."/>
            <person name="Leadbetter J.R."/>
        </authorList>
    </citation>
    <scope>NUCLEOTIDE SEQUENCE [LARGE SCALE GENOMIC DNA]</scope>
    <source>
        <strain evidence="4">ATCC BAA-888 / DSM 13862 / ZAS-9</strain>
    </source>
</reference>
<dbReference type="InParanoid" id="F5YF45"/>
<dbReference type="InterPro" id="IPR006047">
    <property type="entry name" value="GH13_cat_dom"/>
</dbReference>
<dbReference type="HOGENOM" id="CLU_005647_0_0_12"/>
<evidence type="ECO:0000259" key="2">
    <source>
        <dbReference type="SMART" id="SM00642"/>
    </source>
</evidence>
<dbReference type="AlphaFoldDB" id="F5YF45"/>
<dbReference type="PANTHER" id="PTHR47786">
    <property type="entry name" value="ALPHA-1,4-GLUCAN:MALTOSE-1-PHOSPHATE MALTOSYLTRANSFERASE"/>
    <property type="match status" value="1"/>
</dbReference>
<dbReference type="EMBL" id="CP001841">
    <property type="protein sequence ID" value="AEF80345.1"/>
    <property type="molecule type" value="Genomic_DNA"/>
</dbReference>
<organism evidence="3 4">
    <name type="scientific">Leadbettera azotonutricia (strain ATCC BAA-888 / DSM 13862 / ZAS-9)</name>
    <name type="common">Treponema azotonutricium</name>
    <dbReference type="NCBI Taxonomy" id="545695"/>
    <lineage>
        <taxon>Bacteria</taxon>
        <taxon>Pseudomonadati</taxon>
        <taxon>Spirochaetota</taxon>
        <taxon>Spirochaetia</taxon>
        <taxon>Spirochaetales</taxon>
        <taxon>Breznakiellaceae</taxon>
        <taxon>Leadbettera</taxon>
    </lineage>
</organism>
<dbReference type="RefSeq" id="WP_015713004.1">
    <property type="nucleotide sequence ID" value="NC_015577.1"/>
</dbReference>
<dbReference type="GO" id="GO:0005975">
    <property type="term" value="P:carbohydrate metabolic process"/>
    <property type="evidence" value="ECO:0007669"/>
    <property type="project" value="InterPro"/>
</dbReference>
<dbReference type="Gene3D" id="3.20.20.80">
    <property type="entry name" value="Glycosidases"/>
    <property type="match status" value="1"/>
</dbReference>
<evidence type="ECO:0000313" key="3">
    <source>
        <dbReference type="EMBL" id="AEF80345.1"/>
    </source>
</evidence>
<feature type="region of interest" description="Disordered" evidence="1">
    <location>
        <begin position="1171"/>
        <end position="1206"/>
    </location>
</feature>
<accession>F5YF45</accession>
<sequence>MEFHIRQEVRKECGIEDSLFSLTGNVVLTDVKQVRALTVKLNSRVDGAAHPELIVKAGQLNAMGLIDEILHYMVALYREQVQSDVFDSALERINQNLGARDADGMLHTFGMLFPPKKVYTGKASVEQYLEESEDGESCRSLSLEELMLLALANLNPAFKPFFFLFGDTDLRLKTVYPGAIEELKAHFAELPVFGPEGMNLWDLLRAPALAHPDSLTAQLEFMRKRWGLLISKYMGRLLTSLDVIKEEDKPFFGGPGPTQVMEFGWMENEYEHFSPDQEWMPRTVLMAKSTLVWLYQLTRKYHREIARLDQIPDEELDELSRRGFTGLWLIGLWERSNASKTVKQWTGNPEAAASAYSLHDYDIAEELGGWGALQNLRERCYRRGVRLGSDMVPNHTGLDSRWVMENPDRFLQLKFPPYPTYTFNGGNLSNREGVGIYLEDHYYNRTDAAVVFKRVDFHSGDTRYIYHGNDGTSMPWNDTAQIDFLNPEAREAVIRTIIGVCQQFSIVRFDAAMTLAKRHIQRLWYPEPGHGGDIASRSEHALASAEFNRRIPNEFWREVVDRCATEAPHTLLLAEAFWMMEGYFVRTLGMHRVYNSAFMNMLKNEENAKYRATIKNTLEFDPEVLKRFVNFMNNPDEDTAVAQFGKGDKYFGIATLLVTMPGLPMFGHGQIEGFEEKYGMEYRRSYRDEKPDQYLIDRHEREIFPLMKKRHVFSGSADFCLYDLVNPEGSINENVFAYSNRAGGDMALVFYNNAYGRASGWIRRGAVSIPQKDGTSRQDSLCEALSLHGEDRFFTIFREQRAGLWYVRSSKEIAERGLFVGLNGYEAQAFLDIHEAEDVPGAEAGSWNGRWARLNFELNGRGVKDLEAALLDIYLGELYAPFNLFFKPERMEQLSRFFTPGSSAAETEEEARNAQAKKAEFVDYFKQPVLAFADTAAKYLAGIKGGYEAFKTENEYAPPEQSWAGFSAYLERLILMAETEEGKDIAARPQVAVLVLGYGVLTLLRSILGKGSNGEEAARLADHWQLVRKLRECWEKLGVSADEARRIAALARMVLARTSPADPSLYAGALKADELAAALVLENYDADDFRQALAVNRFEDITWFNKEAFEETISRSSLFLIPEAAIAFGDSGEDTSEKWKKRAGVISAAARSLLKAEKASGYRLEELPGVLSGAGTKQGKAAPKPAKTAGKGAKKAEPKKTKPKKR</sequence>
<feature type="compositionally biased region" description="Low complexity" evidence="1">
    <location>
        <begin position="1173"/>
        <end position="1191"/>
    </location>
</feature>
<reference evidence="4" key="1">
    <citation type="submission" date="2009-12" db="EMBL/GenBank/DDBJ databases">
        <title>Complete sequence of Treponema azotonutricium strain ZAS-9.</title>
        <authorList>
            <person name="Tetu S.G."/>
            <person name="Matson E."/>
            <person name="Ren Q."/>
            <person name="Seshadri R."/>
            <person name="Elbourne L."/>
            <person name="Hassan K.A."/>
            <person name="Durkin A."/>
            <person name="Radune D."/>
            <person name="Mohamoud Y."/>
            <person name="Shay R."/>
            <person name="Jin S."/>
            <person name="Zhang X."/>
            <person name="Lucey K."/>
            <person name="Ballor N.R."/>
            <person name="Ottesen E."/>
            <person name="Rosenthal R."/>
            <person name="Allen A."/>
            <person name="Leadbetter J.R."/>
            <person name="Paulsen I.T."/>
        </authorList>
    </citation>
    <scope>NUCLEOTIDE SEQUENCE [LARGE SCALE GENOMIC DNA]</scope>
    <source>
        <strain evidence="4">ATCC BAA-888 / DSM 13862 / ZAS-9</strain>
    </source>
</reference>
<dbReference type="SMART" id="SM00642">
    <property type="entry name" value="Aamy"/>
    <property type="match status" value="1"/>
</dbReference>
<evidence type="ECO:0000256" key="1">
    <source>
        <dbReference type="SAM" id="MobiDB-lite"/>
    </source>
</evidence>
<dbReference type="KEGG" id="taz:TREAZ_2522"/>
<evidence type="ECO:0000313" key="4">
    <source>
        <dbReference type="Proteomes" id="UP000009222"/>
    </source>
</evidence>
<protein>
    <submittedName>
        <fullName evidence="3">Alpha amylase catalytic region</fullName>
    </submittedName>
</protein>
<dbReference type="Proteomes" id="UP000009222">
    <property type="component" value="Chromosome"/>
</dbReference>
<dbReference type="eggNOG" id="COG0366">
    <property type="taxonomic scope" value="Bacteria"/>
</dbReference>
<gene>
    <name evidence="3" type="ordered locus">TREAZ_2522</name>
</gene>
<proteinExistence type="predicted"/>
<name>F5YF45_LEAAZ</name>